<dbReference type="Pfam" id="PF00703">
    <property type="entry name" value="Glyco_hydro_2"/>
    <property type="match status" value="1"/>
</dbReference>
<evidence type="ECO:0000256" key="1">
    <source>
        <dbReference type="ARBA" id="ARBA00007401"/>
    </source>
</evidence>
<dbReference type="EMBL" id="JAQAGZ010000022">
    <property type="protein sequence ID" value="MCZ8516254.1"/>
    <property type="molecule type" value="Genomic_DNA"/>
</dbReference>
<feature type="domain" description="Glycoside hydrolase family 2 immunoglobulin-like beta-sandwich" evidence="4">
    <location>
        <begin position="174"/>
        <end position="265"/>
    </location>
</feature>
<comment type="similarity">
    <text evidence="1">Belongs to the glycosyl hydrolase 2 family.</text>
</comment>
<dbReference type="Gene3D" id="2.60.120.260">
    <property type="entry name" value="Galactose-binding domain-like"/>
    <property type="match status" value="1"/>
</dbReference>
<evidence type="ECO:0000313" key="5">
    <source>
        <dbReference type="EMBL" id="MCZ8516254.1"/>
    </source>
</evidence>
<name>A0ABT4QHC6_9BACL</name>
<organism evidence="5 6">
    <name type="scientific">Paenibacillus gyeongsangnamensis</name>
    <dbReference type="NCBI Taxonomy" id="3388067"/>
    <lineage>
        <taxon>Bacteria</taxon>
        <taxon>Bacillati</taxon>
        <taxon>Bacillota</taxon>
        <taxon>Bacilli</taxon>
        <taxon>Bacillales</taxon>
        <taxon>Paenibacillaceae</taxon>
        <taxon>Paenibacillus</taxon>
    </lineage>
</organism>
<dbReference type="InterPro" id="IPR008979">
    <property type="entry name" value="Galactose-bd-like_sf"/>
</dbReference>
<evidence type="ECO:0000256" key="3">
    <source>
        <dbReference type="ARBA" id="ARBA00023295"/>
    </source>
</evidence>
<evidence type="ECO:0000256" key="2">
    <source>
        <dbReference type="ARBA" id="ARBA00022801"/>
    </source>
</evidence>
<dbReference type="SUPFAM" id="SSF49785">
    <property type="entry name" value="Galactose-binding domain-like"/>
    <property type="match status" value="1"/>
</dbReference>
<protein>
    <recommendedName>
        <fullName evidence="4">Glycoside hydrolase family 2 immunoglobulin-like beta-sandwich domain-containing protein</fullName>
    </recommendedName>
</protein>
<keyword evidence="6" id="KW-1185">Reference proteome</keyword>
<dbReference type="InterPro" id="IPR051913">
    <property type="entry name" value="GH2_Domain-Containing"/>
</dbReference>
<dbReference type="Proteomes" id="UP001527882">
    <property type="component" value="Unassembled WGS sequence"/>
</dbReference>
<dbReference type="InterPro" id="IPR013783">
    <property type="entry name" value="Ig-like_fold"/>
</dbReference>
<sequence length="323" mass="35828">MIKQRLNDNWEHYCGSLGGPWEVWRADKLKNHYNVPWQGVELPHSYNGLDVMDPDGKYFQGQGWYRTKLAVNNPYPNGRTLLHFEGAGQRTDVYVYTNKVDSHLGGYDEFTVDITEAAEQARGIERYNGLIPVAVACDNSRELETIPSDASDFNLYGGIYRYLNLVYVPAVSLAQVHVETDTSALEAGQGTCRVKVRASLYNPGALGDSVSLTVRITDREGKVIGESKVSCLPWQGEKELAVYELSSPQLWTTNAPYLYGCSVTLAGTHVFLRDDRLVPEIAGEYGLADGRRAVGVQGFCHAGASGFADSLPQHEGHHRARFH</sequence>
<dbReference type="Gene3D" id="2.60.40.10">
    <property type="entry name" value="Immunoglobulins"/>
    <property type="match status" value="1"/>
</dbReference>
<dbReference type="InterPro" id="IPR036156">
    <property type="entry name" value="Beta-gal/glucu_dom_sf"/>
</dbReference>
<dbReference type="PANTHER" id="PTHR42732:SF1">
    <property type="entry name" value="BETA-MANNOSIDASE"/>
    <property type="match status" value="1"/>
</dbReference>
<proteinExistence type="inferred from homology"/>
<comment type="caution">
    <text evidence="5">The sequence shown here is derived from an EMBL/GenBank/DDBJ whole genome shotgun (WGS) entry which is preliminary data.</text>
</comment>
<dbReference type="PANTHER" id="PTHR42732">
    <property type="entry name" value="BETA-GALACTOSIDASE"/>
    <property type="match status" value="1"/>
</dbReference>
<gene>
    <name evidence="5" type="ORF">O9H85_28440</name>
</gene>
<accession>A0ABT4QHC6</accession>
<dbReference type="RefSeq" id="WP_269884785.1">
    <property type="nucleotide sequence ID" value="NZ_JAQAGZ010000022.1"/>
</dbReference>
<keyword evidence="3" id="KW-0326">Glycosidase</keyword>
<evidence type="ECO:0000313" key="6">
    <source>
        <dbReference type="Proteomes" id="UP001527882"/>
    </source>
</evidence>
<reference evidence="5 6" key="1">
    <citation type="submission" date="2022-12" db="EMBL/GenBank/DDBJ databases">
        <title>Draft genome sequence of Paenibacillus sp. dW9.</title>
        <authorList>
            <person name="Choi E.-W."/>
            <person name="Kim D.-U."/>
        </authorList>
    </citation>
    <scope>NUCLEOTIDE SEQUENCE [LARGE SCALE GENOMIC DNA]</scope>
    <source>
        <strain evidence="6">dW9</strain>
    </source>
</reference>
<evidence type="ECO:0000259" key="4">
    <source>
        <dbReference type="Pfam" id="PF00703"/>
    </source>
</evidence>
<dbReference type="InterPro" id="IPR006102">
    <property type="entry name" value="Ig-like_GH2"/>
</dbReference>
<keyword evidence="2" id="KW-0378">Hydrolase</keyword>
<dbReference type="SUPFAM" id="SSF49303">
    <property type="entry name" value="beta-Galactosidase/glucuronidase domain"/>
    <property type="match status" value="1"/>
</dbReference>